<organism evidence="2 3">
    <name type="scientific">Plectus sambesii</name>
    <dbReference type="NCBI Taxonomy" id="2011161"/>
    <lineage>
        <taxon>Eukaryota</taxon>
        <taxon>Metazoa</taxon>
        <taxon>Ecdysozoa</taxon>
        <taxon>Nematoda</taxon>
        <taxon>Chromadorea</taxon>
        <taxon>Plectida</taxon>
        <taxon>Plectina</taxon>
        <taxon>Plectoidea</taxon>
        <taxon>Plectidae</taxon>
        <taxon>Plectus</taxon>
    </lineage>
</organism>
<sequence length="153" mass="17785">MTTTIFFIAFASFTQALIDRDRELENRRGRCKMPIFTFKLPQNVRSDLQRVWSSYTAGDDCTAQRFATNQILKKLPDDMQERLFVNKKNDKALCSIPPFFDKLPLSVQQKLFDIWSDYVIGEDCNTQLQSTRIVLVSISSEQWQDLRPRAAVP</sequence>
<evidence type="ECO:0000313" key="3">
    <source>
        <dbReference type="WBParaSite" id="PSAMB.scaffold4209size15308.g23713.t1"/>
    </source>
</evidence>
<evidence type="ECO:0000313" key="2">
    <source>
        <dbReference type="Proteomes" id="UP000887566"/>
    </source>
</evidence>
<accession>A0A914WJH3</accession>
<dbReference type="WBParaSite" id="PSAMB.scaffold4209size15308.g23713.t1">
    <property type="protein sequence ID" value="PSAMB.scaffold4209size15308.g23713.t1"/>
    <property type="gene ID" value="PSAMB.scaffold4209size15308.g23713"/>
</dbReference>
<evidence type="ECO:0000256" key="1">
    <source>
        <dbReference type="SAM" id="SignalP"/>
    </source>
</evidence>
<proteinExistence type="predicted"/>
<dbReference type="Proteomes" id="UP000887566">
    <property type="component" value="Unplaced"/>
</dbReference>
<dbReference type="AlphaFoldDB" id="A0A914WJH3"/>
<protein>
    <submittedName>
        <fullName evidence="3">Uncharacterized protein</fullName>
    </submittedName>
</protein>
<name>A0A914WJH3_9BILA</name>
<feature type="chain" id="PRO_5037218795" evidence="1">
    <location>
        <begin position="17"/>
        <end position="153"/>
    </location>
</feature>
<keyword evidence="2" id="KW-1185">Reference proteome</keyword>
<keyword evidence="1" id="KW-0732">Signal</keyword>
<reference evidence="3" key="1">
    <citation type="submission" date="2022-11" db="UniProtKB">
        <authorList>
            <consortium name="WormBaseParasite"/>
        </authorList>
    </citation>
    <scope>IDENTIFICATION</scope>
</reference>
<feature type="signal peptide" evidence="1">
    <location>
        <begin position="1"/>
        <end position="16"/>
    </location>
</feature>